<dbReference type="GO" id="GO:0005829">
    <property type="term" value="C:cytosol"/>
    <property type="evidence" value="ECO:0007669"/>
    <property type="project" value="TreeGrafter"/>
</dbReference>
<dbReference type="InterPro" id="IPR042116">
    <property type="entry name" value="TypA/BipA_C"/>
</dbReference>
<dbReference type="PRINTS" id="PR00315">
    <property type="entry name" value="ELONGATNFCT"/>
</dbReference>
<dbReference type="Pfam" id="PF21018">
    <property type="entry name" value="BipA_C"/>
    <property type="match status" value="1"/>
</dbReference>
<dbReference type="InterPro" id="IPR031157">
    <property type="entry name" value="G_TR_CS"/>
</dbReference>
<dbReference type="InterPro" id="IPR006298">
    <property type="entry name" value="BipA"/>
</dbReference>
<dbReference type="InterPro" id="IPR047042">
    <property type="entry name" value="BipA_II"/>
</dbReference>
<dbReference type="Gene3D" id="3.30.70.870">
    <property type="entry name" value="Elongation Factor G (Translational Gtpase), domain 3"/>
    <property type="match status" value="1"/>
</dbReference>
<dbReference type="Proteomes" id="UP001291623">
    <property type="component" value="Unassembled WGS sequence"/>
</dbReference>
<dbReference type="EMBL" id="JAVYJV010000021">
    <property type="protein sequence ID" value="KAK4342304.1"/>
    <property type="molecule type" value="Genomic_DNA"/>
</dbReference>
<dbReference type="SUPFAM" id="SSF52540">
    <property type="entry name" value="P-loop containing nucleoside triphosphate hydrolases"/>
    <property type="match status" value="1"/>
</dbReference>
<dbReference type="SUPFAM" id="SSF54980">
    <property type="entry name" value="EF-G C-terminal domain-like"/>
    <property type="match status" value="2"/>
</dbReference>
<keyword evidence="2" id="KW-0342">GTP-binding</keyword>
<dbReference type="InterPro" id="IPR053905">
    <property type="entry name" value="EF-G-like_DII"/>
</dbReference>
<dbReference type="GO" id="GO:0003924">
    <property type="term" value="F:GTPase activity"/>
    <property type="evidence" value="ECO:0007669"/>
    <property type="project" value="InterPro"/>
</dbReference>
<name>A0AAE1R044_9SOLA</name>
<dbReference type="InterPro" id="IPR048876">
    <property type="entry name" value="BipA_C"/>
</dbReference>
<organism evidence="4 5">
    <name type="scientific">Anisodus tanguticus</name>
    <dbReference type="NCBI Taxonomy" id="243964"/>
    <lineage>
        <taxon>Eukaryota</taxon>
        <taxon>Viridiplantae</taxon>
        <taxon>Streptophyta</taxon>
        <taxon>Embryophyta</taxon>
        <taxon>Tracheophyta</taxon>
        <taxon>Spermatophyta</taxon>
        <taxon>Magnoliopsida</taxon>
        <taxon>eudicotyledons</taxon>
        <taxon>Gunneridae</taxon>
        <taxon>Pentapetalae</taxon>
        <taxon>asterids</taxon>
        <taxon>lamiids</taxon>
        <taxon>Solanales</taxon>
        <taxon>Solanaceae</taxon>
        <taxon>Solanoideae</taxon>
        <taxon>Hyoscyameae</taxon>
        <taxon>Anisodus</taxon>
    </lineage>
</organism>
<dbReference type="Gene3D" id="3.30.70.240">
    <property type="match status" value="1"/>
</dbReference>
<dbReference type="CDD" id="cd01891">
    <property type="entry name" value="TypA_BipA"/>
    <property type="match status" value="1"/>
</dbReference>
<dbReference type="InterPro" id="IPR000640">
    <property type="entry name" value="EFG_V-like"/>
</dbReference>
<dbReference type="Gene3D" id="3.40.50.300">
    <property type="entry name" value="P-loop containing nucleotide triphosphate hydrolases"/>
    <property type="match status" value="1"/>
</dbReference>
<proteinExistence type="predicted"/>
<dbReference type="GO" id="GO:0005525">
    <property type="term" value="F:GTP binding"/>
    <property type="evidence" value="ECO:0007669"/>
    <property type="project" value="UniProtKB-KW"/>
</dbReference>
<dbReference type="Pfam" id="PF00679">
    <property type="entry name" value="EFG_C"/>
    <property type="match status" value="1"/>
</dbReference>
<dbReference type="Pfam" id="PF00009">
    <property type="entry name" value="GTP_EFTU"/>
    <property type="match status" value="1"/>
</dbReference>
<dbReference type="PROSITE" id="PS51722">
    <property type="entry name" value="G_TR_2"/>
    <property type="match status" value="1"/>
</dbReference>
<dbReference type="InterPro" id="IPR005225">
    <property type="entry name" value="Small_GTP-bd"/>
</dbReference>
<evidence type="ECO:0000256" key="1">
    <source>
        <dbReference type="ARBA" id="ARBA00022741"/>
    </source>
</evidence>
<protein>
    <recommendedName>
        <fullName evidence="3">Tr-type G domain-containing protein</fullName>
    </recommendedName>
</protein>
<dbReference type="Gene3D" id="2.40.50.250">
    <property type="entry name" value="bipa protein"/>
    <property type="match status" value="1"/>
</dbReference>
<dbReference type="PANTHER" id="PTHR42908">
    <property type="entry name" value="TRANSLATION ELONGATION FACTOR-RELATED"/>
    <property type="match status" value="1"/>
</dbReference>
<dbReference type="NCBIfam" id="TIGR00231">
    <property type="entry name" value="small_GTP"/>
    <property type="match status" value="1"/>
</dbReference>
<evidence type="ECO:0000313" key="5">
    <source>
        <dbReference type="Proteomes" id="UP001291623"/>
    </source>
</evidence>
<dbReference type="SUPFAM" id="SSF50447">
    <property type="entry name" value="Translation proteins"/>
    <property type="match status" value="1"/>
</dbReference>
<keyword evidence="5" id="KW-1185">Reference proteome</keyword>
<accession>A0AAE1R044</accession>
<dbReference type="InterPro" id="IPR009000">
    <property type="entry name" value="Transl_B-barrel_sf"/>
</dbReference>
<dbReference type="FunFam" id="3.40.50.300:FF:000463">
    <property type="entry name" value="GTP-binding protein TypA"/>
    <property type="match status" value="1"/>
</dbReference>
<dbReference type="InterPro" id="IPR000795">
    <property type="entry name" value="T_Tr_GTP-bd_dom"/>
</dbReference>
<dbReference type="PANTHER" id="PTHR42908:SF8">
    <property type="entry name" value="TR-TYPE G DOMAIN-CONTAINING PROTEIN"/>
    <property type="match status" value="1"/>
</dbReference>
<dbReference type="GO" id="GO:1990904">
    <property type="term" value="C:ribonucleoprotein complex"/>
    <property type="evidence" value="ECO:0007669"/>
    <property type="project" value="TreeGrafter"/>
</dbReference>
<evidence type="ECO:0000256" key="2">
    <source>
        <dbReference type="ARBA" id="ARBA00023134"/>
    </source>
</evidence>
<dbReference type="InterPro" id="IPR027417">
    <property type="entry name" value="P-loop_NTPase"/>
</dbReference>
<dbReference type="FunFam" id="3.30.70.240:FF:000002">
    <property type="entry name" value="GTP-binding protein TypA"/>
    <property type="match status" value="1"/>
</dbReference>
<evidence type="ECO:0000259" key="3">
    <source>
        <dbReference type="PROSITE" id="PS51722"/>
    </source>
</evidence>
<feature type="domain" description="Tr-type G" evidence="3">
    <location>
        <begin position="56"/>
        <end position="253"/>
    </location>
</feature>
<keyword evidence="1" id="KW-0547">Nucleotide-binding</keyword>
<dbReference type="InterPro" id="IPR035651">
    <property type="entry name" value="BipA_V"/>
</dbReference>
<dbReference type="NCBIfam" id="TIGR01394">
    <property type="entry name" value="TypA_BipA"/>
    <property type="match status" value="1"/>
</dbReference>
<dbReference type="Gene3D" id="2.40.30.10">
    <property type="entry name" value="Translation factors"/>
    <property type="match status" value="1"/>
</dbReference>
<dbReference type="InterPro" id="IPR047041">
    <property type="entry name" value="BipA_GTP-bd_dom"/>
</dbReference>
<gene>
    <name evidence="4" type="ORF">RND71_038120</name>
</gene>
<dbReference type="InterPro" id="IPR035647">
    <property type="entry name" value="EFG_III/V"/>
</dbReference>
<dbReference type="FunFam" id="2.40.30.10:FF:000076">
    <property type="entry name" value="Elongation factor family protein"/>
    <property type="match status" value="1"/>
</dbReference>
<reference evidence="4" key="1">
    <citation type="submission" date="2023-12" db="EMBL/GenBank/DDBJ databases">
        <title>Genome assembly of Anisodus tanguticus.</title>
        <authorList>
            <person name="Wang Y.-J."/>
        </authorList>
    </citation>
    <scope>NUCLEOTIDE SEQUENCE</scope>
    <source>
        <strain evidence="4">KB-2021</strain>
        <tissue evidence="4">Leaf</tissue>
    </source>
</reference>
<dbReference type="PROSITE" id="PS00301">
    <property type="entry name" value="G_TR_1"/>
    <property type="match status" value="1"/>
</dbReference>
<comment type="caution">
    <text evidence="4">The sequence shown here is derived from an EMBL/GenBank/DDBJ whole genome shotgun (WGS) entry which is preliminary data.</text>
</comment>
<dbReference type="FunFam" id="2.40.50.250:FF:000001">
    <property type="entry name" value="GTP-binding protein TypA"/>
    <property type="match status" value="1"/>
</dbReference>
<dbReference type="Pfam" id="PF22042">
    <property type="entry name" value="EF-G_D2"/>
    <property type="match status" value="1"/>
</dbReference>
<evidence type="ECO:0000313" key="4">
    <source>
        <dbReference type="EMBL" id="KAK4342304.1"/>
    </source>
</evidence>
<dbReference type="CDD" id="cd03710">
    <property type="entry name" value="BipA_TypA_C"/>
    <property type="match status" value="1"/>
</dbReference>
<sequence>MVVGPLLRSLWSTTTRTSLHSSSHYSHIKPLSYARAFSTATATAPAATPGGDLDPGRLRNVAVIAHVDHGKTTLMDRLLRQCGADIPHERALDSIDLERERGITIASKVTSISWKDKELNMVDTPGHADFGGEVERVVGMVEGAVLVVDAGEGPLAQTKFVLAKALKYGLRPILLLNKVDKPAVTEERCDEVESLVFDLFANLGATEEQLDFPVLYASAKEGWASSTYTKSPPDVKDMSQLLDAIVGHVPPPSASLDEPFQMLVSMMEKDPYLGRVLTGRVTCGVVRVGDKVHGLKKTDDGTVKIEEGKIVKLMKKKGMRADPVDSAGAGDIVSMAGLSSPTIGHTVANAEVMTALPTVVLDPPTISMTFGVNDSPLAGSDGIHLTGGKIGDRLIAESETNLAINVLPSTSESYEVQGRGELQLGILIENMRREGFELSVSPPKVMYKVERGVKLEPIEEVTIEVDDAHVGLVMEALSHRRGEVTDMGPVPGNMGRTRMCLTCPSRGLVGYRSVFSSDTRGSGFMHRAFLTYEKYRGPLGNVRKGVLVSMGRGLITAHALTSLEARGILFVAPGMETYDGMIIGEHSRDTDLDVNPVRAKELNNIRAPSKDENVKLTPPRLMSLEEAIGYVASDELIEVTPKAIRLRKRYLEVNKRKTMSKRPKD</sequence>
<dbReference type="AlphaFoldDB" id="A0AAE1R044"/>
<dbReference type="CDD" id="cd03691">
    <property type="entry name" value="BipA_TypA_II"/>
    <property type="match status" value="1"/>
</dbReference>